<feature type="transmembrane region" description="Helical" evidence="1">
    <location>
        <begin position="127"/>
        <end position="148"/>
    </location>
</feature>
<feature type="transmembrane region" description="Helical" evidence="1">
    <location>
        <begin position="85"/>
        <end position="106"/>
    </location>
</feature>
<feature type="transmembrane region" description="Helical" evidence="1">
    <location>
        <begin position="55"/>
        <end position="79"/>
    </location>
</feature>
<name>A0A0G0RFW1_9BACT</name>
<feature type="transmembrane region" description="Helical" evidence="1">
    <location>
        <begin position="160"/>
        <end position="185"/>
    </location>
</feature>
<keyword evidence="1 2" id="KW-0812">Transmembrane</keyword>
<dbReference type="EMBL" id="LBYI01000001">
    <property type="protein sequence ID" value="KKR51348.1"/>
    <property type="molecule type" value="Genomic_DNA"/>
</dbReference>
<keyword evidence="1" id="KW-0472">Membrane</keyword>
<evidence type="ECO:0000313" key="2">
    <source>
        <dbReference type="EMBL" id="KKR51348.1"/>
    </source>
</evidence>
<sequence length="292" mass="31789">MTPITNVAFTSLFTNASLIVAFFGGMVMLFAPCCITLMLPAYLGTVFKSRSRVMLMTLVFAAGVATIILPLVLGARFLASFFNDYHIFVFAGGSLLMIVIGMMSLFNKTVELPFVSKIQAPKITNAGTAYLLGVVSGISSTCCAPVLFGALSLAALSPTMLMAAGVGLAYTFGIVFPLFLLSLFFEKGVQKRMMSLRTKALKIGDYQIPFSNFISFLIFTGTGIIFLVLALTDRLQMNEQAVNLSIKFKAWVDTVTAPIKNIPYSEPLFAILLLGIFIYFIYLGTKRGKDKN</sequence>
<keyword evidence="1" id="KW-1133">Transmembrane helix</keyword>
<gene>
    <name evidence="2" type="ORF">UT84_C0001G0033</name>
</gene>
<organism evidence="2 3">
    <name type="scientific">Candidatus Curtissbacteria bacterium GW2011_GWA1_40_16</name>
    <dbReference type="NCBI Taxonomy" id="1618405"/>
    <lineage>
        <taxon>Bacteria</taxon>
        <taxon>Candidatus Curtissiibacteriota</taxon>
    </lineage>
</organism>
<dbReference type="Proteomes" id="UP000034531">
    <property type="component" value="Unassembled WGS sequence"/>
</dbReference>
<feature type="transmembrane region" description="Helical" evidence="1">
    <location>
        <begin position="206"/>
        <end position="231"/>
    </location>
</feature>
<evidence type="ECO:0000256" key="1">
    <source>
        <dbReference type="SAM" id="Phobius"/>
    </source>
</evidence>
<dbReference type="InterPro" id="IPR051790">
    <property type="entry name" value="Cytochrome_c-biogenesis_DsbD"/>
</dbReference>
<proteinExistence type="predicted"/>
<comment type="caution">
    <text evidence="2">The sequence shown here is derived from an EMBL/GenBank/DDBJ whole genome shotgun (WGS) entry which is preliminary data.</text>
</comment>
<evidence type="ECO:0000313" key="3">
    <source>
        <dbReference type="Proteomes" id="UP000034531"/>
    </source>
</evidence>
<reference evidence="2 3" key="1">
    <citation type="journal article" date="2015" name="Nature">
        <title>rRNA introns, odd ribosomes, and small enigmatic genomes across a large radiation of phyla.</title>
        <authorList>
            <person name="Brown C.T."/>
            <person name="Hug L.A."/>
            <person name="Thomas B.C."/>
            <person name="Sharon I."/>
            <person name="Castelle C.J."/>
            <person name="Singh A."/>
            <person name="Wilkins M.J."/>
            <person name="Williams K.H."/>
            <person name="Banfield J.F."/>
        </authorList>
    </citation>
    <scope>NUCLEOTIDE SEQUENCE [LARGE SCALE GENOMIC DNA]</scope>
</reference>
<feature type="transmembrane region" description="Helical" evidence="1">
    <location>
        <begin position="268"/>
        <end position="285"/>
    </location>
</feature>
<dbReference type="PANTHER" id="PTHR31272">
    <property type="entry name" value="CYTOCHROME C-TYPE BIOGENESIS PROTEIN HI_1454-RELATED"/>
    <property type="match status" value="1"/>
</dbReference>
<protein>
    <submittedName>
        <fullName evidence="2">Cytochrome c biogenesis protein transmembrane protein</fullName>
    </submittedName>
</protein>
<accession>A0A0G0RFW1</accession>
<dbReference type="PANTHER" id="PTHR31272:SF9">
    <property type="entry name" value="BLL1027 PROTEIN"/>
    <property type="match status" value="1"/>
</dbReference>
<feature type="transmembrane region" description="Helical" evidence="1">
    <location>
        <begin position="20"/>
        <end position="43"/>
    </location>
</feature>
<dbReference type="AlphaFoldDB" id="A0A0G0RFW1"/>